<dbReference type="CDD" id="cd16442">
    <property type="entry name" value="BPL"/>
    <property type="match status" value="1"/>
</dbReference>
<dbReference type="PROSITE" id="PS51733">
    <property type="entry name" value="BPL_LPL_CATALYTIC"/>
    <property type="match status" value="1"/>
</dbReference>
<dbReference type="Pfam" id="PF03099">
    <property type="entry name" value="BPL_LplA_LipB"/>
    <property type="match status" value="1"/>
</dbReference>
<gene>
    <name evidence="3" type="ORF">ENV79_02050</name>
</gene>
<dbReference type="InterPro" id="IPR045864">
    <property type="entry name" value="aa-tRNA-synth_II/BPL/LPL"/>
</dbReference>
<keyword evidence="1 3" id="KW-0436">Ligase</keyword>
<dbReference type="SUPFAM" id="SSF55681">
    <property type="entry name" value="Class II aaRS and biotin synthetases"/>
    <property type="match status" value="1"/>
</dbReference>
<proteinExistence type="predicted"/>
<dbReference type="PANTHER" id="PTHR12835:SF5">
    <property type="entry name" value="BIOTIN--PROTEIN LIGASE"/>
    <property type="match status" value="1"/>
</dbReference>
<dbReference type="InterPro" id="IPR004143">
    <property type="entry name" value="BPL_LPL_catalytic"/>
</dbReference>
<dbReference type="NCBIfam" id="TIGR00121">
    <property type="entry name" value="birA_ligase"/>
    <property type="match status" value="1"/>
</dbReference>
<name>A0A7V6CMQ9_UNCW3</name>
<dbReference type="GO" id="GO:0005737">
    <property type="term" value="C:cytoplasm"/>
    <property type="evidence" value="ECO:0007669"/>
    <property type="project" value="TreeGrafter"/>
</dbReference>
<dbReference type="EMBL" id="DTHS01000016">
    <property type="protein sequence ID" value="HHR48413.1"/>
    <property type="molecule type" value="Genomic_DNA"/>
</dbReference>
<dbReference type="PANTHER" id="PTHR12835">
    <property type="entry name" value="BIOTIN PROTEIN LIGASE"/>
    <property type="match status" value="1"/>
</dbReference>
<evidence type="ECO:0000259" key="2">
    <source>
        <dbReference type="PROSITE" id="PS51733"/>
    </source>
</evidence>
<evidence type="ECO:0000313" key="3">
    <source>
        <dbReference type="EMBL" id="HHR48413.1"/>
    </source>
</evidence>
<dbReference type="EC" id="6.3.4.15" evidence="3"/>
<protein>
    <submittedName>
        <fullName evidence="3">Biotin--[acetyl-CoA-carboxylase] ligase</fullName>
        <ecNumber evidence="3">6.3.4.15</ecNumber>
    </submittedName>
</protein>
<evidence type="ECO:0000256" key="1">
    <source>
        <dbReference type="ARBA" id="ARBA00022598"/>
    </source>
</evidence>
<feature type="domain" description="BPL/LPL catalytic" evidence="2">
    <location>
        <begin position="1"/>
        <end position="169"/>
    </location>
</feature>
<dbReference type="Gene3D" id="3.30.930.10">
    <property type="entry name" value="Bira Bifunctional Protein, Domain 2"/>
    <property type="match status" value="1"/>
</dbReference>
<dbReference type="GO" id="GO:0004077">
    <property type="term" value="F:biotin--[biotin carboxyl-carrier protein] ligase activity"/>
    <property type="evidence" value="ECO:0007669"/>
    <property type="project" value="UniProtKB-EC"/>
</dbReference>
<reference evidence="3" key="1">
    <citation type="journal article" date="2020" name="mSystems">
        <title>Genome- and Community-Level Interaction Insights into Carbon Utilization and Element Cycling Functions of Hydrothermarchaeota in Hydrothermal Sediment.</title>
        <authorList>
            <person name="Zhou Z."/>
            <person name="Liu Y."/>
            <person name="Xu W."/>
            <person name="Pan J."/>
            <person name="Luo Z.H."/>
            <person name="Li M."/>
        </authorList>
    </citation>
    <scope>NUCLEOTIDE SEQUENCE [LARGE SCALE GENOMIC DNA]</scope>
    <source>
        <strain evidence="3">SpSt-791</strain>
    </source>
</reference>
<dbReference type="InterPro" id="IPR004408">
    <property type="entry name" value="Biotin_CoA_COase_ligase"/>
</dbReference>
<sequence length="230" mass="26821">MVKSIFFFDKVNSTQILAKKFIPFKSNLVIVAKSQEKGYGRFQRAWYSPEGGLYFSYLLNFQENIFDIIFHIVKSIILEIEELFDLKEKLQIKWPNDIYYQDKKLCGILAEKEDNFLIVGCGINVNEDSFPSFLKSAISLKMILKRTITTNEKYLLLENILYKSLFKKIEKEELVNFLKARNYLKNKKIKITLKGKEIIDVCVDIAEDYSLILSSGKKISSGEVVKVFYE</sequence>
<dbReference type="AlphaFoldDB" id="A0A7V6CMQ9"/>
<organism evidence="3">
    <name type="scientific">candidate division WOR-3 bacterium</name>
    <dbReference type="NCBI Taxonomy" id="2052148"/>
    <lineage>
        <taxon>Bacteria</taxon>
        <taxon>Bacteria division WOR-3</taxon>
    </lineage>
</organism>
<comment type="caution">
    <text evidence="3">The sequence shown here is derived from an EMBL/GenBank/DDBJ whole genome shotgun (WGS) entry which is preliminary data.</text>
</comment>
<accession>A0A7V6CMQ9</accession>